<evidence type="ECO:0000256" key="1">
    <source>
        <dbReference type="ARBA" id="ARBA00004752"/>
    </source>
</evidence>
<keyword evidence="7 8" id="KW-0961">Cell wall biogenesis/degradation</keyword>
<comment type="caution">
    <text evidence="13">The sequence shown here is derived from an EMBL/GenBank/DDBJ whole genome shotgun (WGS) entry which is preliminary data.</text>
</comment>
<feature type="binding site" evidence="8">
    <location>
        <position position="174"/>
    </location>
    <ligand>
        <name>UDP-N-acetyl-alpha-D-muramoyl-L-alanyl-D-glutamate</name>
        <dbReference type="ChEBI" id="CHEBI:83900"/>
    </ligand>
</feature>
<dbReference type="NCBIfam" id="TIGR01085">
    <property type="entry name" value="murE"/>
    <property type="match status" value="1"/>
</dbReference>
<evidence type="ECO:0000256" key="5">
    <source>
        <dbReference type="ARBA" id="ARBA00022984"/>
    </source>
</evidence>
<feature type="binding site" evidence="8">
    <location>
        <position position="182"/>
    </location>
    <ligand>
        <name>UDP-N-acetyl-alpha-D-muramoyl-L-alanyl-D-glutamate</name>
        <dbReference type="ChEBI" id="CHEBI:83900"/>
    </ligand>
</feature>
<accession>A0ABR7IQG9</accession>
<dbReference type="InterPro" id="IPR004101">
    <property type="entry name" value="Mur_ligase_C"/>
</dbReference>
<feature type="modified residue" description="N6-carboxylysine" evidence="8">
    <location>
        <position position="214"/>
    </location>
</feature>
<dbReference type="Pfam" id="PF01225">
    <property type="entry name" value="Mur_ligase"/>
    <property type="match status" value="1"/>
</dbReference>
<comment type="function">
    <text evidence="8">Catalyzes the addition of meso-diaminopimelic acid to the nucleotide precursor UDP-N-acetylmuramoyl-L-alanyl-D-glutamate (UMAG) in the biosynthesis of bacterial cell-wall peptidoglycan.</text>
</comment>
<feature type="short sequence motif" description="Meso-diaminopimelate recognition motif" evidence="8">
    <location>
        <begin position="396"/>
        <end position="399"/>
    </location>
</feature>
<dbReference type="Gene3D" id="3.90.190.20">
    <property type="entry name" value="Mur ligase, C-terminal domain"/>
    <property type="match status" value="1"/>
</dbReference>
<sequence>MKLIQLLDGINYTGTITDCEISDVSCDSRKLTDSSVFVCIKGVQSDGHNFAQSALEKGVPYIVCERDLGLKNQILVENSHYAYAKMCANMQGNPAKDLKFIGVTGTNGKTTVTNIMKAVLTNMGFKVGLIGTIRNEIGDTVFHTEKTTPDAADYQALLAKMVEAHCDYVVLEVSSHALDQCRLADTHFEVGIFTNLTQDHLDYHHTMENYFLAKKKLFDCSDCAVINMDDPYGKRLMETIPCRYITYSVENPSADFFANEIEINSLGVQFQMRIGDIASKIHFGTPGMFSVKNALAAAAACIQIGISVEKVADSITNASHVKGRSEVVPTGRDFTIICDYAHTPDGLKNILDSINGYKKGRVVALFGCGGDRDNKKRPIMGQVAAQNADFLIVTSDNPRTENPEAIIDQVLVGVEKENTPYVRITNRKEAIFYAVQHAQKDDVILLAGKGHEDYQVLGTEKVHFDEREIVAEALKTLS</sequence>
<feature type="binding site" evidence="8">
    <location>
        <begin position="147"/>
        <end position="148"/>
    </location>
    <ligand>
        <name>UDP-N-acetyl-alpha-D-muramoyl-L-alanyl-D-glutamate</name>
        <dbReference type="ChEBI" id="CHEBI:83900"/>
    </ligand>
</feature>
<proteinExistence type="inferred from homology"/>
<comment type="PTM">
    <text evidence="8">Carboxylation is probably crucial for Mg(2+) binding and, consequently, for the gamma-phosphate positioning of ATP.</text>
</comment>
<evidence type="ECO:0000259" key="10">
    <source>
        <dbReference type="Pfam" id="PF01225"/>
    </source>
</evidence>
<keyword evidence="4 8" id="KW-0133">Cell shape</keyword>
<dbReference type="Gene3D" id="3.40.1390.10">
    <property type="entry name" value="MurE/MurF, N-terminal domain"/>
    <property type="match status" value="1"/>
</dbReference>
<dbReference type="RefSeq" id="WP_069989087.1">
    <property type="nucleotide sequence ID" value="NZ_JACOQK010000001.1"/>
</dbReference>
<evidence type="ECO:0000256" key="9">
    <source>
        <dbReference type="RuleBase" id="RU004135"/>
    </source>
</evidence>
<dbReference type="InterPro" id="IPR005761">
    <property type="entry name" value="UDP-N-AcMur-Glu-dNH2Pim_ligase"/>
</dbReference>
<feature type="binding site" evidence="8">
    <location>
        <position position="372"/>
    </location>
    <ligand>
        <name>meso-2,6-diaminopimelate</name>
        <dbReference type="ChEBI" id="CHEBI:57791"/>
    </ligand>
</feature>
<evidence type="ECO:0000259" key="12">
    <source>
        <dbReference type="Pfam" id="PF08245"/>
    </source>
</evidence>
<dbReference type="PANTHER" id="PTHR23135:SF4">
    <property type="entry name" value="UDP-N-ACETYLMURAMOYL-L-ALANYL-D-GLUTAMATE--2,6-DIAMINOPIMELATE LIGASE MURE HOMOLOG, CHLOROPLASTIC"/>
    <property type="match status" value="1"/>
</dbReference>
<feature type="binding site" evidence="8">
    <location>
        <position position="452"/>
    </location>
    <ligand>
        <name>meso-2,6-diaminopimelate</name>
        <dbReference type="ChEBI" id="CHEBI:57791"/>
    </ligand>
</feature>
<evidence type="ECO:0000313" key="14">
    <source>
        <dbReference type="Proteomes" id="UP000649151"/>
    </source>
</evidence>
<dbReference type="EMBL" id="JACOQK010000001">
    <property type="protein sequence ID" value="MBC5787395.1"/>
    <property type="molecule type" value="Genomic_DNA"/>
</dbReference>
<dbReference type="Proteomes" id="UP000649151">
    <property type="component" value="Unassembled WGS sequence"/>
</dbReference>
<dbReference type="SUPFAM" id="SSF53244">
    <property type="entry name" value="MurD-like peptide ligases, peptide-binding domain"/>
    <property type="match status" value="1"/>
</dbReference>
<keyword evidence="3 8" id="KW-0132">Cell division</keyword>
<reference evidence="13 14" key="1">
    <citation type="submission" date="2020-08" db="EMBL/GenBank/DDBJ databases">
        <title>Genome public.</title>
        <authorList>
            <person name="Liu C."/>
            <person name="Sun Q."/>
        </authorList>
    </citation>
    <scope>NUCLEOTIDE SEQUENCE [LARGE SCALE GENOMIC DNA]</scope>
    <source>
        <strain evidence="13 14">NSJ-27</strain>
    </source>
</reference>
<keyword evidence="8" id="KW-0460">Magnesium</keyword>
<evidence type="ECO:0000259" key="11">
    <source>
        <dbReference type="Pfam" id="PF02875"/>
    </source>
</evidence>
<keyword evidence="14" id="KW-1185">Reference proteome</keyword>
<name>A0ABR7IQG9_9CLOT</name>
<keyword evidence="8" id="KW-0963">Cytoplasm</keyword>
<evidence type="ECO:0000256" key="2">
    <source>
        <dbReference type="ARBA" id="ARBA00005898"/>
    </source>
</evidence>
<dbReference type="InterPro" id="IPR035911">
    <property type="entry name" value="MurE/MurF_N"/>
</dbReference>
<dbReference type="EC" id="6.3.2.13" evidence="8"/>
<comment type="subcellular location">
    <subcellularLocation>
        <location evidence="8 9">Cytoplasm</location>
    </subcellularLocation>
</comment>
<feature type="binding site" evidence="8">
    <location>
        <position position="180"/>
    </location>
    <ligand>
        <name>UDP-N-acetyl-alpha-D-muramoyl-L-alanyl-D-glutamate</name>
        <dbReference type="ChEBI" id="CHEBI:83900"/>
    </ligand>
</feature>
<dbReference type="SUPFAM" id="SSF63418">
    <property type="entry name" value="MurE/MurF N-terminal domain"/>
    <property type="match status" value="1"/>
</dbReference>
<dbReference type="GO" id="GO:0008765">
    <property type="term" value="F:UDP-N-acetylmuramoylalanyl-D-glutamate-2,6-diaminopimelate ligase activity"/>
    <property type="evidence" value="ECO:0007669"/>
    <property type="project" value="UniProtKB-EC"/>
</dbReference>
<dbReference type="NCBIfam" id="NF001124">
    <property type="entry name" value="PRK00139.1-2"/>
    <property type="match status" value="1"/>
</dbReference>
<feature type="domain" description="Mur ligase N-terminal catalytic" evidence="10">
    <location>
        <begin position="21"/>
        <end position="70"/>
    </location>
</feature>
<comment type="caution">
    <text evidence="8">Lacks conserved residue(s) required for the propagation of feature annotation.</text>
</comment>
<evidence type="ECO:0000256" key="7">
    <source>
        <dbReference type="ARBA" id="ARBA00023316"/>
    </source>
</evidence>
<keyword evidence="8 13" id="KW-0436">Ligase</keyword>
<gene>
    <name evidence="8" type="primary">murE</name>
    <name evidence="13" type="ORF">H8Z77_05070</name>
</gene>
<evidence type="ECO:0000256" key="8">
    <source>
        <dbReference type="HAMAP-Rule" id="MF_00208"/>
    </source>
</evidence>
<evidence type="ECO:0000256" key="3">
    <source>
        <dbReference type="ARBA" id="ARBA00022618"/>
    </source>
</evidence>
<keyword evidence="8" id="KW-0067">ATP-binding</keyword>
<comment type="pathway">
    <text evidence="1 8 9">Cell wall biogenesis; peptidoglycan biosynthesis.</text>
</comment>
<organism evidence="13 14">
    <name type="scientific">Clostridium facile</name>
    <dbReference type="NCBI Taxonomy" id="2763035"/>
    <lineage>
        <taxon>Bacteria</taxon>
        <taxon>Bacillati</taxon>
        <taxon>Bacillota</taxon>
        <taxon>Clostridia</taxon>
        <taxon>Eubacteriales</taxon>
        <taxon>Clostridiaceae</taxon>
        <taxon>Clostridium</taxon>
    </lineage>
</organism>
<feature type="domain" description="Mur ligase C-terminal" evidence="11">
    <location>
        <begin position="323"/>
        <end position="450"/>
    </location>
</feature>
<dbReference type="InterPro" id="IPR000713">
    <property type="entry name" value="Mur_ligase_N"/>
</dbReference>
<keyword evidence="6 8" id="KW-0131">Cell cycle</keyword>
<dbReference type="SUPFAM" id="SSF53623">
    <property type="entry name" value="MurD-like peptide ligases, catalytic domain"/>
    <property type="match status" value="1"/>
</dbReference>
<dbReference type="Gene3D" id="3.40.1190.10">
    <property type="entry name" value="Mur-like, catalytic domain"/>
    <property type="match status" value="1"/>
</dbReference>
<dbReference type="HAMAP" id="MF_00208">
    <property type="entry name" value="MurE"/>
    <property type="match status" value="1"/>
</dbReference>
<keyword evidence="5 8" id="KW-0573">Peptidoglycan synthesis</keyword>
<evidence type="ECO:0000256" key="4">
    <source>
        <dbReference type="ARBA" id="ARBA00022960"/>
    </source>
</evidence>
<dbReference type="PANTHER" id="PTHR23135">
    <property type="entry name" value="MUR LIGASE FAMILY MEMBER"/>
    <property type="match status" value="1"/>
</dbReference>
<dbReference type="InterPro" id="IPR036615">
    <property type="entry name" value="Mur_ligase_C_dom_sf"/>
</dbReference>
<feature type="binding site" evidence="8">
    <location>
        <position position="448"/>
    </location>
    <ligand>
        <name>meso-2,6-diaminopimelate</name>
        <dbReference type="ChEBI" id="CHEBI:57791"/>
    </ligand>
</feature>
<protein>
    <recommendedName>
        <fullName evidence="8">UDP-N-acetylmuramoyl-L-alanyl-D-glutamate--2,6-diaminopimelate ligase</fullName>
        <ecNumber evidence="8">6.3.2.13</ecNumber>
    </recommendedName>
    <alternativeName>
        <fullName evidence="8">Meso-A2pm-adding enzyme</fullName>
    </alternativeName>
    <alternativeName>
        <fullName evidence="8">Meso-diaminopimelate-adding enzyme</fullName>
    </alternativeName>
    <alternativeName>
        <fullName evidence="8">UDP-MurNAc-L-Ala-D-Glu:meso-diaminopimelate ligase</fullName>
    </alternativeName>
    <alternativeName>
        <fullName evidence="8">UDP-MurNAc-tripeptide synthetase</fullName>
    </alternativeName>
    <alternativeName>
        <fullName evidence="8">UDP-N-acetylmuramyl-tripeptide synthetase</fullName>
    </alternativeName>
</protein>
<dbReference type="InterPro" id="IPR036565">
    <property type="entry name" value="Mur-like_cat_sf"/>
</dbReference>
<comment type="similarity">
    <text evidence="2 8">Belongs to the MurCDEF family. MurE subfamily.</text>
</comment>
<feature type="binding site" evidence="8">
    <location>
        <begin position="105"/>
        <end position="111"/>
    </location>
    <ligand>
        <name>ATP</name>
        <dbReference type="ChEBI" id="CHEBI:30616"/>
    </ligand>
</feature>
<dbReference type="Pfam" id="PF02875">
    <property type="entry name" value="Mur_ligase_C"/>
    <property type="match status" value="1"/>
</dbReference>
<feature type="binding site" evidence="8">
    <location>
        <begin position="396"/>
        <end position="399"/>
    </location>
    <ligand>
        <name>meso-2,6-diaminopimelate</name>
        <dbReference type="ChEBI" id="CHEBI:57791"/>
    </ligand>
</feature>
<dbReference type="NCBIfam" id="NF001126">
    <property type="entry name" value="PRK00139.1-4"/>
    <property type="match status" value="1"/>
</dbReference>
<keyword evidence="8" id="KW-0547">Nucleotide-binding</keyword>
<dbReference type="Pfam" id="PF08245">
    <property type="entry name" value="Mur_ligase_M"/>
    <property type="match status" value="1"/>
</dbReference>
<evidence type="ECO:0000313" key="13">
    <source>
        <dbReference type="EMBL" id="MBC5787395.1"/>
    </source>
</evidence>
<evidence type="ECO:0000256" key="6">
    <source>
        <dbReference type="ARBA" id="ARBA00023306"/>
    </source>
</evidence>
<feature type="binding site" evidence="8">
    <location>
        <position position="28"/>
    </location>
    <ligand>
        <name>UDP-N-acetyl-alpha-D-muramoyl-L-alanyl-D-glutamate</name>
        <dbReference type="ChEBI" id="CHEBI:83900"/>
    </ligand>
</feature>
<feature type="domain" description="Mur ligase central" evidence="12">
    <location>
        <begin position="103"/>
        <end position="301"/>
    </location>
</feature>
<dbReference type="InterPro" id="IPR013221">
    <property type="entry name" value="Mur_ligase_cen"/>
</dbReference>
<comment type="catalytic activity">
    <reaction evidence="8">
        <text>UDP-N-acetyl-alpha-D-muramoyl-L-alanyl-D-glutamate + meso-2,6-diaminopimelate + ATP = UDP-N-acetyl-alpha-D-muramoyl-L-alanyl-gamma-D-glutamyl-meso-2,6-diaminopimelate + ADP + phosphate + H(+)</text>
        <dbReference type="Rhea" id="RHEA:23676"/>
        <dbReference type="ChEBI" id="CHEBI:15378"/>
        <dbReference type="ChEBI" id="CHEBI:30616"/>
        <dbReference type="ChEBI" id="CHEBI:43474"/>
        <dbReference type="ChEBI" id="CHEBI:57791"/>
        <dbReference type="ChEBI" id="CHEBI:83900"/>
        <dbReference type="ChEBI" id="CHEBI:83905"/>
        <dbReference type="ChEBI" id="CHEBI:456216"/>
        <dbReference type="EC" id="6.3.2.13"/>
    </reaction>
</comment>
<comment type="cofactor">
    <cofactor evidence="8">
        <name>Mg(2+)</name>
        <dbReference type="ChEBI" id="CHEBI:18420"/>
    </cofactor>
</comment>